<dbReference type="PANTHER" id="PTHR23513">
    <property type="entry name" value="INTEGRAL MEMBRANE EFFLUX PROTEIN-RELATED"/>
    <property type="match status" value="1"/>
</dbReference>
<reference evidence="9" key="1">
    <citation type="submission" date="2016-12" db="EMBL/GenBank/DDBJ databases">
        <authorList>
            <person name="Meng X."/>
        </authorList>
    </citation>
    <scope>NUCLEOTIDE SEQUENCE [LARGE SCALE GENOMIC DNA]</scope>
    <source>
        <strain evidence="9">DSM 20732</strain>
    </source>
</reference>
<feature type="transmembrane region" description="Helical" evidence="7">
    <location>
        <begin position="438"/>
        <end position="456"/>
    </location>
</feature>
<evidence type="ECO:0000313" key="9">
    <source>
        <dbReference type="Proteomes" id="UP000185612"/>
    </source>
</evidence>
<comment type="subcellular location">
    <subcellularLocation>
        <location evidence="1">Cell membrane</location>
        <topology evidence="1">Multi-pass membrane protein</topology>
    </subcellularLocation>
</comment>
<keyword evidence="9" id="KW-1185">Reference proteome</keyword>
<feature type="transmembrane region" description="Helical" evidence="7">
    <location>
        <begin position="97"/>
        <end position="115"/>
    </location>
</feature>
<dbReference type="EMBL" id="MQVS01000004">
    <property type="protein sequence ID" value="OKL51915.1"/>
    <property type="molecule type" value="Genomic_DNA"/>
</dbReference>
<keyword evidence="4 7" id="KW-1133">Transmembrane helix</keyword>
<dbReference type="Gene3D" id="1.20.1250.20">
    <property type="entry name" value="MFS general substrate transporter like domains"/>
    <property type="match status" value="1"/>
</dbReference>
<feature type="region of interest" description="Disordered" evidence="6">
    <location>
        <begin position="238"/>
        <end position="262"/>
    </location>
</feature>
<dbReference type="PANTHER" id="PTHR23513:SF6">
    <property type="entry name" value="MAJOR FACILITATOR SUPERFAMILY ASSOCIATED DOMAIN-CONTAINING PROTEIN"/>
    <property type="match status" value="1"/>
</dbReference>
<dbReference type="SUPFAM" id="SSF103473">
    <property type="entry name" value="MFS general substrate transporter"/>
    <property type="match status" value="1"/>
</dbReference>
<evidence type="ECO:0000256" key="6">
    <source>
        <dbReference type="SAM" id="MobiDB-lite"/>
    </source>
</evidence>
<feature type="transmembrane region" description="Helical" evidence="7">
    <location>
        <begin position="351"/>
        <end position="373"/>
    </location>
</feature>
<organism evidence="8 9">
    <name type="scientific">Buchananella hordeovulneris</name>
    <dbReference type="NCBI Taxonomy" id="52770"/>
    <lineage>
        <taxon>Bacteria</taxon>
        <taxon>Bacillati</taxon>
        <taxon>Actinomycetota</taxon>
        <taxon>Actinomycetes</taxon>
        <taxon>Actinomycetales</taxon>
        <taxon>Actinomycetaceae</taxon>
        <taxon>Buchananella</taxon>
    </lineage>
</organism>
<dbReference type="STRING" id="52770.BSZ40_05385"/>
<evidence type="ECO:0008006" key="10">
    <source>
        <dbReference type="Google" id="ProtNLM"/>
    </source>
</evidence>
<protein>
    <recommendedName>
        <fullName evidence="10">MFS transporter</fullName>
    </recommendedName>
</protein>
<sequence length="485" mass="49207">MQPSTNNYLRWLAADTALTLGSALRAFAIPALVFLATGSESRAGIIAAVAAFVSGACLLIGGVLVDKYDKRVLVLTQAAIGVVVIGAATAWASVFGLSFGLLLVLGVIMALRGGLLGSASDIWLRDIVPAQELPRRMAVNEGRDATVELGGGPLAGVLVTWHWAATFVTEVVLSAVGFVAAWRLRPAKTAAQDDVAGADAGAGTANGAGVDSGTDAGQANDDADVAATGVDAAGTDTADALALPPSDGEPLDAPAVEPPATDAPAREGNIAAAFAGVALITRHALLRRIAVLSVLFFPLVNGFLLYLLLATLGGGGKIVSASLFNSAVAVGALVGSAVATKLVERVAAGKLVAATFFLPAPLTLAVTLVPWLWLKLVLLVPLFFLLPAGNASFGGFMMLVIPKHLLGRTFAATGLGTAICAPLVSLGLGFLLENAGPTVTGLTLAACLALVASAALTSRVITGLPLPDQWEEYIDAHQLRPAEPV</sequence>
<evidence type="ECO:0000256" key="7">
    <source>
        <dbReference type="SAM" id="Phobius"/>
    </source>
</evidence>
<feature type="transmembrane region" description="Helical" evidence="7">
    <location>
        <begin position="289"/>
        <end position="312"/>
    </location>
</feature>
<feature type="transmembrane region" description="Helical" evidence="7">
    <location>
        <begin position="379"/>
        <end position="401"/>
    </location>
</feature>
<dbReference type="GO" id="GO:0022857">
    <property type="term" value="F:transmembrane transporter activity"/>
    <property type="evidence" value="ECO:0007669"/>
    <property type="project" value="InterPro"/>
</dbReference>
<feature type="transmembrane region" description="Helical" evidence="7">
    <location>
        <begin position="12"/>
        <end position="37"/>
    </location>
</feature>
<dbReference type="RefSeq" id="WP_073824061.1">
    <property type="nucleotide sequence ID" value="NZ_MQVS01000004.1"/>
</dbReference>
<keyword evidence="5 7" id="KW-0472">Membrane</keyword>
<gene>
    <name evidence="8" type="ORF">BSZ40_05385</name>
</gene>
<evidence type="ECO:0000256" key="4">
    <source>
        <dbReference type="ARBA" id="ARBA00022989"/>
    </source>
</evidence>
<feature type="transmembrane region" description="Helical" evidence="7">
    <location>
        <begin position="410"/>
        <end position="432"/>
    </location>
</feature>
<feature type="transmembrane region" description="Helical" evidence="7">
    <location>
        <begin position="43"/>
        <end position="65"/>
    </location>
</feature>
<dbReference type="Proteomes" id="UP000185612">
    <property type="component" value="Unassembled WGS sequence"/>
</dbReference>
<dbReference type="Pfam" id="PF07690">
    <property type="entry name" value="MFS_1"/>
    <property type="match status" value="1"/>
</dbReference>
<evidence type="ECO:0000256" key="2">
    <source>
        <dbReference type="ARBA" id="ARBA00022475"/>
    </source>
</evidence>
<keyword evidence="2" id="KW-1003">Cell membrane</keyword>
<dbReference type="InParanoid" id="A0A1Q5PWW9"/>
<dbReference type="InterPro" id="IPR011701">
    <property type="entry name" value="MFS"/>
</dbReference>
<dbReference type="GO" id="GO:0005886">
    <property type="term" value="C:plasma membrane"/>
    <property type="evidence" value="ECO:0007669"/>
    <property type="project" value="UniProtKB-SubCell"/>
</dbReference>
<comment type="caution">
    <text evidence="8">The sequence shown here is derived from an EMBL/GenBank/DDBJ whole genome shotgun (WGS) entry which is preliminary data.</text>
</comment>
<evidence type="ECO:0000256" key="1">
    <source>
        <dbReference type="ARBA" id="ARBA00004651"/>
    </source>
</evidence>
<name>A0A1Q5PWW9_9ACTO</name>
<keyword evidence="3 7" id="KW-0812">Transmembrane</keyword>
<evidence type="ECO:0000256" key="5">
    <source>
        <dbReference type="ARBA" id="ARBA00023136"/>
    </source>
</evidence>
<evidence type="ECO:0000313" key="8">
    <source>
        <dbReference type="EMBL" id="OKL51915.1"/>
    </source>
</evidence>
<dbReference type="InterPro" id="IPR036259">
    <property type="entry name" value="MFS_trans_sf"/>
</dbReference>
<dbReference type="AlphaFoldDB" id="A0A1Q5PWW9"/>
<accession>A0A1Q5PWW9</accession>
<evidence type="ECO:0000256" key="3">
    <source>
        <dbReference type="ARBA" id="ARBA00022692"/>
    </source>
</evidence>
<dbReference type="OrthoDB" id="4965946at2"/>
<proteinExistence type="predicted"/>